<reference evidence="3" key="1">
    <citation type="journal article" date="2019" name="Int. J. Syst. Evol. Microbiol.">
        <title>The Global Catalogue of Microorganisms (GCM) 10K type strain sequencing project: providing services to taxonomists for standard genome sequencing and annotation.</title>
        <authorList>
            <consortium name="The Broad Institute Genomics Platform"/>
            <consortium name="The Broad Institute Genome Sequencing Center for Infectious Disease"/>
            <person name="Wu L."/>
            <person name="Ma J."/>
        </authorList>
    </citation>
    <scope>NUCLEOTIDE SEQUENCE [LARGE SCALE GENOMIC DNA]</scope>
    <source>
        <strain evidence="3">CCUG 55585</strain>
    </source>
</reference>
<name>A0ABW2YA53_9GAMM</name>
<comment type="caution">
    <text evidence="2">The sequence shown here is derived from an EMBL/GenBank/DDBJ whole genome shotgun (WGS) entry which is preliminary data.</text>
</comment>
<evidence type="ECO:0000256" key="1">
    <source>
        <dbReference type="SAM" id="Phobius"/>
    </source>
</evidence>
<feature type="transmembrane region" description="Helical" evidence="1">
    <location>
        <begin position="7"/>
        <end position="26"/>
    </location>
</feature>
<proteinExistence type="predicted"/>
<keyword evidence="1" id="KW-0812">Transmembrane</keyword>
<sequence length="114" mass="12150">MTAQHALLAFGTLCALVAAIVVNLVVPQFDEVYRNFGADLPWLTRALLAGRWLLFGLPVLVLLAWWLTPAVPGQPNRRGLVALLVGVGLPVVLVPLVVIGLYLPIFMLGDAVGG</sequence>
<keyword evidence="3" id="KW-1185">Reference proteome</keyword>
<feature type="transmembrane region" description="Helical" evidence="1">
    <location>
        <begin position="80"/>
        <end position="105"/>
    </location>
</feature>
<evidence type="ECO:0000313" key="3">
    <source>
        <dbReference type="Proteomes" id="UP001597110"/>
    </source>
</evidence>
<evidence type="ECO:0000313" key="2">
    <source>
        <dbReference type="EMBL" id="MFD0724771.1"/>
    </source>
</evidence>
<keyword evidence="1" id="KW-0472">Membrane</keyword>
<dbReference type="RefSeq" id="WP_386822412.1">
    <property type="nucleotide sequence ID" value="NZ_JBHTIF010000001.1"/>
</dbReference>
<accession>A0ABW2YA53</accession>
<keyword evidence="1" id="KW-1133">Transmembrane helix</keyword>
<protein>
    <submittedName>
        <fullName evidence="2">Uncharacterized protein</fullName>
    </submittedName>
</protein>
<gene>
    <name evidence="2" type="ORF">ACFQ0E_04080</name>
</gene>
<feature type="transmembrane region" description="Helical" evidence="1">
    <location>
        <begin position="46"/>
        <end position="68"/>
    </location>
</feature>
<dbReference type="EMBL" id="JBHTIF010000001">
    <property type="protein sequence ID" value="MFD0724771.1"/>
    <property type="molecule type" value="Genomic_DNA"/>
</dbReference>
<dbReference type="Proteomes" id="UP001597110">
    <property type="component" value="Unassembled WGS sequence"/>
</dbReference>
<organism evidence="2 3">
    <name type="scientific">Lysobacter brunescens</name>
    <dbReference type="NCBI Taxonomy" id="262323"/>
    <lineage>
        <taxon>Bacteria</taxon>
        <taxon>Pseudomonadati</taxon>
        <taxon>Pseudomonadota</taxon>
        <taxon>Gammaproteobacteria</taxon>
        <taxon>Lysobacterales</taxon>
        <taxon>Lysobacteraceae</taxon>
        <taxon>Lysobacter</taxon>
    </lineage>
</organism>